<evidence type="ECO:0000313" key="6">
    <source>
        <dbReference type="Proteomes" id="UP001141327"/>
    </source>
</evidence>
<dbReference type="SUPFAM" id="SSF57850">
    <property type="entry name" value="RING/U-box"/>
    <property type="match status" value="1"/>
</dbReference>
<keyword evidence="6" id="KW-1185">Reference proteome</keyword>
<evidence type="ECO:0008006" key="7">
    <source>
        <dbReference type="Google" id="ProtNLM"/>
    </source>
</evidence>
<dbReference type="Proteomes" id="UP001141327">
    <property type="component" value="Unassembled WGS sequence"/>
</dbReference>
<sequence length="734" mass="79793">MRERREMMWIMDILKRQSEMPTTMRLYSFCEQICALESRTIEQYIHWDDDNLNNWLESLLKSEDLSDVRTSFVKLVQAFTQGAFKPSSAKQDMILRLLGIGDLSDLAEALRELEDALKPEALITAPDLRDSVLDTLGQAVHVPGWLPEVAVAMLRARLEGVDQPSDLAAALVAMEAALFPGGAGTGEVASVWSLHRPTWQARLTTTVNTLRSLEEDWTALSMVVRTSLELARAGGAPPRGPPVVYPKIHIRLHLLEGRTDTPTAEVRVPRCMSLDGVLTPIIGANSSGTKCLFQGREMPLGAVFADLGLPDGADIEVQTPPRGLVRIVLHYQGIDEPVAELSASESLPLGTFLGPFLDAVPGGRGCHLFQAPPPAAPASFHPECPRQAAPDPPPEASCTGFVSPSPPHGPTRLPPHWFQCVTCASMDLCMRCLEEGRTPKGHTADHPVRLLVRGIGDRVKTSSTPGQLLAGRAQPLELRLRDPPPPPRGMFGLPADGLAERRALIAARGEEGRTRLIAEYWGRPEREDVRIPVPDEMVVVSLVDGRSGDLLARLYAWKETRLGDLLPIVRPDCRPRQEAGKGISPDSRLSKLGIQRPAAPAPPPDGDGVRIDHMAYAPTLTIRIVGPPGPPVPLRVVHVRACPRAHPSMKKTPQTAMPPFCTLTVPPHATLGQVLRPMGERLGWCHYQLSCAGRPVATSHTVAMLPEGPEVTLEVAAAIADTMDQLVQVSALMR</sequence>
<evidence type="ECO:0000256" key="2">
    <source>
        <dbReference type="ARBA" id="ARBA00022771"/>
    </source>
</evidence>
<dbReference type="Gene3D" id="3.30.60.90">
    <property type="match status" value="1"/>
</dbReference>
<protein>
    <recommendedName>
        <fullName evidence="7">ZZ-type domain-containing protein</fullName>
    </recommendedName>
</protein>
<keyword evidence="1" id="KW-0479">Metal-binding</keyword>
<organism evidence="5 6">
    <name type="scientific">Paratrimastix pyriformis</name>
    <dbReference type="NCBI Taxonomy" id="342808"/>
    <lineage>
        <taxon>Eukaryota</taxon>
        <taxon>Metamonada</taxon>
        <taxon>Preaxostyla</taxon>
        <taxon>Paratrimastigidae</taxon>
        <taxon>Paratrimastix</taxon>
    </lineage>
</organism>
<gene>
    <name evidence="5" type="ORF">PAPYR_4096</name>
</gene>
<evidence type="ECO:0000256" key="4">
    <source>
        <dbReference type="SAM" id="MobiDB-lite"/>
    </source>
</evidence>
<dbReference type="InterPro" id="IPR043145">
    <property type="entry name" value="Znf_ZZ_sf"/>
</dbReference>
<keyword evidence="3" id="KW-0862">Zinc</keyword>
<name>A0ABQ8UQT6_9EUKA</name>
<keyword evidence="2" id="KW-0863">Zinc-finger</keyword>
<evidence type="ECO:0000256" key="3">
    <source>
        <dbReference type="ARBA" id="ARBA00022833"/>
    </source>
</evidence>
<dbReference type="EMBL" id="JAPMOS010000017">
    <property type="protein sequence ID" value="KAJ4459709.1"/>
    <property type="molecule type" value="Genomic_DNA"/>
</dbReference>
<feature type="region of interest" description="Disordered" evidence="4">
    <location>
        <begin position="573"/>
        <end position="610"/>
    </location>
</feature>
<reference evidence="5" key="1">
    <citation type="journal article" date="2022" name="bioRxiv">
        <title>Genomics of Preaxostyla Flagellates Illuminates Evolutionary Transitions and the Path Towards Mitochondrial Loss.</title>
        <authorList>
            <person name="Novak L.V.F."/>
            <person name="Treitli S.C."/>
            <person name="Pyrih J."/>
            <person name="Halakuc P."/>
            <person name="Pipaliya S.V."/>
            <person name="Vacek V."/>
            <person name="Brzon O."/>
            <person name="Soukal P."/>
            <person name="Eme L."/>
            <person name="Dacks J.B."/>
            <person name="Karnkowska A."/>
            <person name="Elias M."/>
            <person name="Hampl V."/>
        </authorList>
    </citation>
    <scope>NUCLEOTIDE SEQUENCE</scope>
    <source>
        <strain evidence="5">RCP-MX</strain>
    </source>
</reference>
<evidence type="ECO:0000313" key="5">
    <source>
        <dbReference type="EMBL" id="KAJ4459709.1"/>
    </source>
</evidence>
<evidence type="ECO:0000256" key="1">
    <source>
        <dbReference type="ARBA" id="ARBA00022723"/>
    </source>
</evidence>
<proteinExistence type="predicted"/>
<comment type="caution">
    <text evidence="5">The sequence shown here is derived from an EMBL/GenBank/DDBJ whole genome shotgun (WGS) entry which is preliminary data.</text>
</comment>
<accession>A0ABQ8UQT6</accession>
<feature type="region of interest" description="Disordered" evidence="4">
    <location>
        <begin position="378"/>
        <end position="408"/>
    </location>
</feature>